<evidence type="ECO:0000313" key="2">
    <source>
        <dbReference type="EMBL" id="MFC4105612.1"/>
    </source>
</evidence>
<reference evidence="3" key="1">
    <citation type="journal article" date="2019" name="Int. J. Syst. Evol. Microbiol.">
        <title>The Global Catalogue of Microorganisms (GCM) 10K type strain sequencing project: providing services to taxonomists for standard genome sequencing and annotation.</title>
        <authorList>
            <consortium name="The Broad Institute Genomics Platform"/>
            <consortium name="The Broad Institute Genome Sequencing Center for Infectious Disease"/>
            <person name="Wu L."/>
            <person name="Ma J."/>
        </authorList>
    </citation>
    <scope>NUCLEOTIDE SEQUENCE [LARGE SCALE GENOMIC DNA]</scope>
    <source>
        <strain evidence="3">2902at01</strain>
    </source>
</reference>
<dbReference type="RefSeq" id="WP_377542773.1">
    <property type="nucleotide sequence ID" value="NZ_JBHSBN010000003.1"/>
</dbReference>
<comment type="caution">
    <text evidence="2">The sequence shown here is derived from an EMBL/GenBank/DDBJ whole genome shotgun (WGS) entry which is preliminary data.</text>
</comment>
<dbReference type="EMBL" id="JBHSBN010000003">
    <property type="protein sequence ID" value="MFC4105612.1"/>
    <property type="molecule type" value="Genomic_DNA"/>
</dbReference>
<proteinExistence type="predicted"/>
<organism evidence="2 3">
    <name type="scientific">Micromonospora zhanjiangensis</name>
    <dbReference type="NCBI Taxonomy" id="1522057"/>
    <lineage>
        <taxon>Bacteria</taxon>
        <taxon>Bacillati</taxon>
        <taxon>Actinomycetota</taxon>
        <taxon>Actinomycetes</taxon>
        <taxon>Micromonosporales</taxon>
        <taxon>Micromonosporaceae</taxon>
        <taxon>Micromonospora</taxon>
    </lineage>
</organism>
<evidence type="ECO:0000313" key="3">
    <source>
        <dbReference type="Proteomes" id="UP001595868"/>
    </source>
</evidence>
<name>A0ABV8KHN6_9ACTN</name>
<accession>A0ABV8KHN6</accession>
<feature type="domain" description="DUF6881" evidence="1">
    <location>
        <begin position="2"/>
        <end position="89"/>
    </location>
</feature>
<dbReference type="InterPro" id="IPR049248">
    <property type="entry name" value="DUF6881"/>
</dbReference>
<dbReference type="Proteomes" id="UP001595868">
    <property type="component" value="Unassembled WGS sequence"/>
</dbReference>
<protein>
    <submittedName>
        <fullName evidence="2">DUF6881 domain-containing protein</fullName>
    </submittedName>
</protein>
<evidence type="ECO:0000259" key="1">
    <source>
        <dbReference type="Pfam" id="PF21812"/>
    </source>
</evidence>
<gene>
    <name evidence="2" type="ORF">ACFOX0_06630</name>
</gene>
<sequence>MRYVKVSWQHDFDNEPVLYLSELDDGGYEARKVEFFRDGAADWADETRETETIGLSDVPFPTAEEIAAHSEFKVEEISSVEFEQAWRRVRALSA</sequence>
<keyword evidence="3" id="KW-1185">Reference proteome</keyword>
<dbReference type="Pfam" id="PF21812">
    <property type="entry name" value="DUF6881"/>
    <property type="match status" value="1"/>
</dbReference>